<evidence type="ECO:0000256" key="1">
    <source>
        <dbReference type="SAM" id="MobiDB-lite"/>
    </source>
</evidence>
<keyword evidence="3" id="KW-1185">Reference proteome</keyword>
<sequence>MDQAQILAGHEKIVYITFIADSTIACGQKNLGLGTVAVSYGHTYVRYVSRPVPLSGHDERAGSVRMRLASVSIRTVYGSTAVYGRVADKCGPLLFAEPRAVPGHRQAIAKVAIIDAPLHPPSLSCRQPALSHRDMRLGLPRKSTPGWFRGRGRLSSHSMTFPDALKTFERRSQTIRIAPSVFCTRTVYASSELRVRFLYCQFQYLDTSTELEPADLLGTKNVSLCPSMLVPSPESNRVPAAAQQAEAFSSLQIHNVPAFLWIHNQFDIILALMTALAGCRISPASHLRAAFDGMGKGSEGSTMTSELSTLVVGRDGRDRHPVGVSGAVSRPASDKSTPTRKPHAALHNATKAACEIAQPV</sequence>
<protein>
    <submittedName>
        <fullName evidence="2">Uncharacterized protein</fullName>
    </submittedName>
</protein>
<comment type="caution">
    <text evidence="2">The sequence shown here is derived from an EMBL/GenBank/DDBJ whole genome shotgun (WGS) entry which is preliminary data.</text>
</comment>
<feature type="region of interest" description="Disordered" evidence="1">
    <location>
        <begin position="312"/>
        <end position="347"/>
    </location>
</feature>
<accession>A0AAD7FPX0</accession>
<evidence type="ECO:0000313" key="3">
    <source>
        <dbReference type="Proteomes" id="UP001221142"/>
    </source>
</evidence>
<reference evidence="2" key="1">
    <citation type="submission" date="2023-03" db="EMBL/GenBank/DDBJ databases">
        <title>Massive genome expansion in bonnet fungi (Mycena s.s.) driven by repeated elements and novel gene families across ecological guilds.</title>
        <authorList>
            <consortium name="Lawrence Berkeley National Laboratory"/>
            <person name="Harder C.B."/>
            <person name="Miyauchi S."/>
            <person name="Viragh M."/>
            <person name="Kuo A."/>
            <person name="Thoen E."/>
            <person name="Andreopoulos B."/>
            <person name="Lu D."/>
            <person name="Skrede I."/>
            <person name="Drula E."/>
            <person name="Henrissat B."/>
            <person name="Morin E."/>
            <person name="Kohler A."/>
            <person name="Barry K."/>
            <person name="LaButti K."/>
            <person name="Morin E."/>
            <person name="Salamov A."/>
            <person name="Lipzen A."/>
            <person name="Mereny Z."/>
            <person name="Hegedus B."/>
            <person name="Baldrian P."/>
            <person name="Stursova M."/>
            <person name="Weitz H."/>
            <person name="Taylor A."/>
            <person name="Grigoriev I.V."/>
            <person name="Nagy L.G."/>
            <person name="Martin F."/>
            <person name="Kauserud H."/>
        </authorList>
    </citation>
    <scope>NUCLEOTIDE SEQUENCE</scope>
    <source>
        <strain evidence="2">9284</strain>
    </source>
</reference>
<dbReference type="EMBL" id="JARKIF010000006">
    <property type="protein sequence ID" value="KAJ7636435.1"/>
    <property type="molecule type" value="Genomic_DNA"/>
</dbReference>
<name>A0AAD7FPX0_9AGAR</name>
<dbReference type="Proteomes" id="UP001221142">
    <property type="component" value="Unassembled WGS sequence"/>
</dbReference>
<evidence type="ECO:0000313" key="2">
    <source>
        <dbReference type="EMBL" id="KAJ7636435.1"/>
    </source>
</evidence>
<organism evidence="2 3">
    <name type="scientific">Roridomyces roridus</name>
    <dbReference type="NCBI Taxonomy" id="1738132"/>
    <lineage>
        <taxon>Eukaryota</taxon>
        <taxon>Fungi</taxon>
        <taxon>Dikarya</taxon>
        <taxon>Basidiomycota</taxon>
        <taxon>Agaricomycotina</taxon>
        <taxon>Agaricomycetes</taxon>
        <taxon>Agaricomycetidae</taxon>
        <taxon>Agaricales</taxon>
        <taxon>Marasmiineae</taxon>
        <taxon>Mycenaceae</taxon>
        <taxon>Roridomyces</taxon>
    </lineage>
</organism>
<proteinExistence type="predicted"/>
<dbReference type="AlphaFoldDB" id="A0AAD7FPX0"/>
<gene>
    <name evidence="2" type="ORF">FB45DRAFT_864471</name>
</gene>